<protein>
    <submittedName>
        <fullName evidence="2">8416_t:CDS:1</fullName>
    </submittedName>
</protein>
<dbReference type="Pfam" id="PF10551">
    <property type="entry name" value="MULE"/>
    <property type="match status" value="1"/>
</dbReference>
<dbReference type="EMBL" id="CAJVQA010035685">
    <property type="protein sequence ID" value="CAG8807509.1"/>
    <property type="molecule type" value="Genomic_DNA"/>
</dbReference>
<dbReference type="OrthoDB" id="2445863at2759"/>
<dbReference type="PANTHER" id="PTHR47718:SF3">
    <property type="entry name" value="PROTEIN FAR1-RELATED SEQUENCE 5-LIKE"/>
    <property type="match status" value="1"/>
</dbReference>
<evidence type="ECO:0000259" key="1">
    <source>
        <dbReference type="Pfam" id="PF10551"/>
    </source>
</evidence>
<gene>
    <name evidence="2" type="ORF">CPELLU_LOCUS18301</name>
</gene>
<dbReference type="AlphaFoldDB" id="A0A9N9K2B0"/>
<dbReference type="InterPro" id="IPR018289">
    <property type="entry name" value="MULE_transposase_dom"/>
</dbReference>
<reference evidence="2" key="1">
    <citation type="submission" date="2021-06" db="EMBL/GenBank/DDBJ databases">
        <authorList>
            <person name="Kallberg Y."/>
            <person name="Tangrot J."/>
            <person name="Rosling A."/>
        </authorList>
    </citation>
    <scope>NUCLEOTIDE SEQUENCE</scope>
    <source>
        <strain evidence="2">FL966</strain>
    </source>
</reference>
<comment type="caution">
    <text evidence="2">The sequence shown here is derived from an EMBL/GenBank/DDBJ whole genome shotgun (WGS) entry which is preliminary data.</text>
</comment>
<feature type="domain" description="MULE transposase" evidence="1">
    <location>
        <begin position="3"/>
        <end position="92"/>
    </location>
</feature>
<keyword evidence="3" id="KW-1185">Reference proteome</keyword>
<proteinExistence type="predicted"/>
<sequence>MHDNTCKTNCYNHPLSIFVAPDNNLKTQIVAQAIVDNETQSSYEWVFNCILNATGLEPKVLITDGDLAVNGSVIAQFPNAFHIYCIWHISQNLPKNLKGIIGSSYDNFMKDFYTMRNSLTEEKFNESRYFTAGVQSTFRNEGENSTLKCFFGSSSLSLCELFDALEKKYQEEIDYCKEICLISIDDSRYNEVDKSEQCIDNLFDCPQIQLKSLLNDFSTILEFWE</sequence>
<dbReference type="PANTHER" id="PTHR47718">
    <property type="entry name" value="OS01G0519700 PROTEIN"/>
    <property type="match status" value="1"/>
</dbReference>
<evidence type="ECO:0000313" key="3">
    <source>
        <dbReference type="Proteomes" id="UP000789759"/>
    </source>
</evidence>
<accession>A0A9N9K2B0</accession>
<feature type="non-terminal residue" evidence="2">
    <location>
        <position position="225"/>
    </location>
</feature>
<organism evidence="2 3">
    <name type="scientific">Cetraspora pellucida</name>
    <dbReference type="NCBI Taxonomy" id="1433469"/>
    <lineage>
        <taxon>Eukaryota</taxon>
        <taxon>Fungi</taxon>
        <taxon>Fungi incertae sedis</taxon>
        <taxon>Mucoromycota</taxon>
        <taxon>Glomeromycotina</taxon>
        <taxon>Glomeromycetes</taxon>
        <taxon>Diversisporales</taxon>
        <taxon>Gigasporaceae</taxon>
        <taxon>Cetraspora</taxon>
    </lineage>
</organism>
<name>A0A9N9K2B0_9GLOM</name>
<dbReference type="Proteomes" id="UP000789759">
    <property type="component" value="Unassembled WGS sequence"/>
</dbReference>
<evidence type="ECO:0000313" key="2">
    <source>
        <dbReference type="EMBL" id="CAG8807509.1"/>
    </source>
</evidence>